<dbReference type="PANTHER" id="PTHR15263">
    <property type="entry name" value="I-KAPPA-B-LIKE PROTEIN IKBL"/>
    <property type="match status" value="1"/>
</dbReference>
<feature type="region of interest" description="Disordered" evidence="6">
    <location>
        <begin position="122"/>
        <end position="386"/>
    </location>
</feature>
<evidence type="ECO:0000256" key="2">
    <source>
        <dbReference type="ARBA" id="ARBA00022553"/>
    </source>
</evidence>
<comment type="caution">
    <text evidence="7">The sequence shown here is derived from an EMBL/GenBank/DDBJ whole genome shotgun (WGS) entry which is preliminary data.</text>
</comment>
<feature type="compositionally biased region" description="Low complexity" evidence="6">
    <location>
        <begin position="131"/>
        <end position="142"/>
    </location>
</feature>
<keyword evidence="4" id="KW-0040">ANK repeat</keyword>
<feature type="compositionally biased region" description="Acidic residues" evidence="6">
    <location>
        <begin position="183"/>
        <end position="195"/>
    </location>
</feature>
<gene>
    <name evidence="7" type="ORF">NLI96_g10884</name>
</gene>
<organism evidence="7 8">
    <name type="scientific">Meripilus lineatus</name>
    <dbReference type="NCBI Taxonomy" id="2056292"/>
    <lineage>
        <taxon>Eukaryota</taxon>
        <taxon>Fungi</taxon>
        <taxon>Dikarya</taxon>
        <taxon>Basidiomycota</taxon>
        <taxon>Agaricomycotina</taxon>
        <taxon>Agaricomycetes</taxon>
        <taxon>Polyporales</taxon>
        <taxon>Meripilaceae</taxon>
        <taxon>Meripilus</taxon>
    </lineage>
</organism>
<keyword evidence="3" id="KW-0677">Repeat</keyword>
<dbReference type="PANTHER" id="PTHR15263:SF1">
    <property type="entry name" value="NF-KAPPA-B INHIBITOR-LIKE PROTEIN 1"/>
    <property type="match status" value="1"/>
</dbReference>
<dbReference type="Proteomes" id="UP001212997">
    <property type="component" value="Unassembled WGS sequence"/>
</dbReference>
<feature type="compositionally biased region" description="Basic and acidic residues" evidence="6">
    <location>
        <begin position="208"/>
        <end position="231"/>
    </location>
</feature>
<feature type="compositionally biased region" description="Polar residues" evidence="6">
    <location>
        <begin position="144"/>
        <end position="156"/>
    </location>
</feature>
<dbReference type="EMBL" id="JANAWD010000662">
    <property type="protein sequence ID" value="KAJ3476833.1"/>
    <property type="molecule type" value="Genomic_DNA"/>
</dbReference>
<feature type="compositionally biased region" description="Polar residues" evidence="6">
    <location>
        <begin position="262"/>
        <end position="276"/>
    </location>
</feature>
<feature type="region of interest" description="Disordered" evidence="6">
    <location>
        <begin position="414"/>
        <end position="442"/>
    </location>
</feature>
<evidence type="ECO:0000256" key="6">
    <source>
        <dbReference type="SAM" id="MobiDB-lite"/>
    </source>
</evidence>
<dbReference type="InterPro" id="IPR038753">
    <property type="entry name" value="NFKBIL1"/>
</dbReference>
<evidence type="ECO:0000256" key="1">
    <source>
        <dbReference type="ARBA" id="ARBA00004123"/>
    </source>
</evidence>
<reference evidence="7" key="1">
    <citation type="submission" date="2022-07" db="EMBL/GenBank/DDBJ databases">
        <title>Genome Sequence of Physisporinus lineatus.</title>
        <authorList>
            <person name="Buettner E."/>
        </authorList>
    </citation>
    <scope>NUCLEOTIDE SEQUENCE</scope>
    <source>
        <strain evidence="7">VT162</strain>
    </source>
</reference>
<dbReference type="GO" id="GO:0043124">
    <property type="term" value="P:negative regulation of canonical NF-kappaB signal transduction"/>
    <property type="evidence" value="ECO:0007669"/>
    <property type="project" value="InterPro"/>
</dbReference>
<evidence type="ECO:0000256" key="3">
    <source>
        <dbReference type="ARBA" id="ARBA00022737"/>
    </source>
</evidence>
<evidence type="ECO:0000313" key="8">
    <source>
        <dbReference type="Proteomes" id="UP001212997"/>
    </source>
</evidence>
<name>A0AAD5USR7_9APHY</name>
<feature type="compositionally biased region" description="Basic and acidic residues" evidence="6">
    <location>
        <begin position="306"/>
        <end position="332"/>
    </location>
</feature>
<evidence type="ECO:0000256" key="4">
    <source>
        <dbReference type="ARBA" id="ARBA00023043"/>
    </source>
</evidence>
<feature type="region of interest" description="Disordered" evidence="6">
    <location>
        <begin position="1"/>
        <end position="44"/>
    </location>
</feature>
<dbReference type="AlphaFoldDB" id="A0AAD5USR7"/>
<keyword evidence="5" id="KW-0539">Nucleus</keyword>
<dbReference type="GO" id="GO:0005634">
    <property type="term" value="C:nucleus"/>
    <property type="evidence" value="ECO:0007669"/>
    <property type="project" value="UniProtKB-SubCell"/>
</dbReference>
<feature type="compositionally biased region" description="Basic and acidic residues" evidence="6">
    <location>
        <begin position="238"/>
        <end position="248"/>
    </location>
</feature>
<feature type="compositionally biased region" description="Basic and acidic residues" evidence="6">
    <location>
        <begin position="425"/>
        <end position="442"/>
    </location>
</feature>
<comment type="subcellular location">
    <subcellularLocation>
        <location evidence="1">Nucleus</location>
    </subcellularLocation>
</comment>
<proteinExistence type="predicted"/>
<keyword evidence="2" id="KW-0597">Phosphoprotein</keyword>
<protein>
    <submittedName>
        <fullName evidence="7">Uncharacterized protein</fullName>
    </submittedName>
</protein>
<evidence type="ECO:0000313" key="7">
    <source>
        <dbReference type="EMBL" id="KAJ3476833.1"/>
    </source>
</evidence>
<feature type="compositionally biased region" description="Low complexity" evidence="6">
    <location>
        <begin position="340"/>
        <end position="374"/>
    </location>
</feature>
<feature type="compositionally biased region" description="Polar residues" evidence="6">
    <location>
        <begin position="1"/>
        <end position="16"/>
    </location>
</feature>
<sequence length="583" mass="67420">MDTDEPQNGSSSQTHMPLSIHGSVPGPCFSFPEPPSSHQDPRKLSTREELCSSRRIVIETLPSGESFWRWVPRAKGVENVEDEGQWPRVVEICGHPVHCSLEQWDIYKIDPLYDCTVHPHPRLSTITPRKATTTSAHSSHASLNGESQSQSYSKRQPSPPSSDSDVPQEAPTKKARNARVDLDSDDEDEVAEMITDDPPPSDPPLASTHERFKERRATMKENQRIRREKIASRRTKRHSEDLTMHDLSLDDMQIPTPPPSFRSAQNSEQPSPTFTSKRPWDDAPEDRKKRARTAMPPSMKKNLAAKRGEWQKTRLGRFQERKQERRDARDQMFMESLYHSFTASAPTESTASSSASESYNTAESSTSTEAPQSSQPTEEEVDPVSLEEKINRMAEINAFERVRREKEAQRQAAEEEERERRRKAAEHAARMERERIEREREQERRRKAQQEERWLRGAWTTQRALERYKSLAESFDAAKYSAENPVDFRDIPWPVLYRPTTFSTEDVDWSAVEAFFRAVKSYMKSQDYTSFVEKSHRRFHPDRWRARRVLLNIKNDEMREMMEIAANTVAQAITPLWREVKGG</sequence>
<evidence type="ECO:0000256" key="5">
    <source>
        <dbReference type="ARBA" id="ARBA00023242"/>
    </source>
</evidence>
<accession>A0AAD5USR7</accession>
<keyword evidence="8" id="KW-1185">Reference proteome</keyword>
<feature type="compositionally biased region" description="Basic and acidic residues" evidence="6">
    <location>
        <begin position="278"/>
        <end position="288"/>
    </location>
</feature>